<evidence type="ECO:0000313" key="2">
    <source>
        <dbReference type="EMBL" id="KAI1618492.1"/>
    </source>
</evidence>
<accession>A0AAN6E6Q8</accession>
<organism evidence="2 3">
    <name type="scientific">Exophiala viscosa</name>
    <dbReference type="NCBI Taxonomy" id="2486360"/>
    <lineage>
        <taxon>Eukaryota</taxon>
        <taxon>Fungi</taxon>
        <taxon>Dikarya</taxon>
        <taxon>Ascomycota</taxon>
        <taxon>Pezizomycotina</taxon>
        <taxon>Eurotiomycetes</taxon>
        <taxon>Chaetothyriomycetidae</taxon>
        <taxon>Chaetothyriales</taxon>
        <taxon>Herpotrichiellaceae</taxon>
        <taxon>Exophiala</taxon>
    </lineage>
</organism>
<dbReference type="EMBL" id="MU404350">
    <property type="protein sequence ID" value="KAI1618492.1"/>
    <property type="molecule type" value="Genomic_DNA"/>
</dbReference>
<reference evidence="2" key="1">
    <citation type="journal article" date="2022" name="bioRxiv">
        <title>Deciphering the potential niche of two novel black yeast fungi from a biological soil crust based on their genomes, phenotypes, and melanin regulation.</title>
        <authorList>
            <consortium name="DOE Joint Genome Institute"/>
            <person name="Carr E.C."/>
            <person name="Barton Q."/>
            <person name="Grambo S."/>
            <person name="Sullivan M."/>
            <person name="Renfro C.M."/>
            <person name="Kuo A."/>
            <person name="Pangilinan J."/>
            <person name="Lipzen A."/>
            <person name="Keymanesh K."/>
            <person name="Savage E."/>
            <person name="Barry K."/>
            <person name="Grigoriev I.V."/>
            <person name="Riekhof W.R."/>
            <person name="Harris S.S."/>
        </authorList>
    </citation>
    <scope>NUCLEOTIDE SEQUENCE</scope>
    <source>
        <strain evidence="2">JF 03-4F</strain>
    </source>
</reference>
<sequence>MIRNAASKQQHTTRLLRSPGMALRTVRGRGSSTLPRRDCPELPQLPLRRPSMRARDIVRRWRCQLVQYDRPPYLISAASLVPAKATAQLFHVALAAIPVRSPALDWARLCDPSSPNSRAYTRYPDPSKKLKPCSTDPFTKDGVHKWCAASDRYVECQTCCHMDIPE</sequence>
<proteinExistence type="predicted"/>
<evidence type="ECO:0000313" key="3">
    <source>
        <dbReference type="Proteomes" id="UP001203852"/>
    </source>
</evidence>
<name>A0AAN6E6Q8_9EURO</name>
<feature type="compositionally biased region" description="Polar residues" evidence="1">
    <location>
        <begin position="1"/>
        <end position="15"/>
    </location>
</feature>
<protein>
    <submittedName>
        <fullName evidence="2">Uncharacterized protein</fullName>
    </submittedName>
</protein>
<comment type="caution">
    <text evidence="2">The sequence shown here is derived from an EMBL/GenBank/DDBJ whole genome shotgun (WGS) entry which is preliminary data.</text>
</comment>
<dbReference type="AlphaFoldDB" id="A0AAN6E6Q8"/>
<evidence type="ECO:0000256" key="1">
    <source>
        <dbReference type="SAM" id="MobiDB-lite"/>
    </source>
</evidence>
<keyword evidence="3" id="KW-1185">Reference proteome</keyword>
<gene>
    <name evidence="2" type="ORF">EDD36DRAFT_33008</name>
</gene>
<feature type="region of interest" description="Disordered" evidence="1">
    <location>
        <begin position="1"/>
        <end position="20"/>
    </location>
</feature>
<dbReference type="Proteomes" id="UP001203852">
    <property type="component" value="Unassembled WGS sequence"/>
</dbReference>